<feature type="domain" description="HTH tetR-type" evidence="5">
    <location>
        <begin position="1"/>
        <end position="61"/>
    </location>
</feature>
<name>A0A0M2SK47_9STAP</name>
<dbReference type="Gene3D" id="1.10.357.10">
    <property type="entry name" value="Tetracycline Repressor, domain 2"/>
    <property type="match status" value="1"/>
</dbReference>
<organism evidence="6 7">
    <name type="scientific">Salinicoccus sediminis</name>
    <dbReference type="NCBI Taxonomy" id="1432562"/>
    <lineage>
        <taxon>Bacteria</taxon>
        <taxon>Bacillati</taxon>
        <taxon>Bacillota</taxon>
        <taxon>Bacilli</taxon>
        <taxon>Bacillales</taxon>
        <taxon>Staphylococcaceae</taxon>
        <taxon>Salinicoccus</taxon>
    </lineage>
</organism>
<dbReference type="InterPro" id="IPR041479">
    <property type="entry name" value="TetR_CgmR_C"/>
</dbReference>
<dbReference type="InterPro" id="IPR001647">
    <property type="entry name" value="HTH_TetR"/>
</dbReference>
<sequence length="178" mass="20691">MRKKEELLLMAAEIIQNEGIQALSMDYLAQKADITKGGVLYHFESKGNLLLKMNQMVIDNFDEKVEKHQKDMTGNYQFTRAYALATLDYLNQDQQSFLPAVFIASYADKDSLDLWQHFSGQWNDAFLADTGDRAKIMKLRLLADGIWFHVLYYRDDVNKREIEKVIHEECRILSEEGS</sequence>
<reference evidence="6 7" key="1">
    <citation type="submission" date="2015-04" db="EMBL/GenBank/DDBJ databases">
        <title>Taxonomic description and genome sequence of Salinicoccus sediminis sp. nov., a novel hyper halotolerant bacterium isolated from marine sediment.</title>
        <authorList>
            <person name="Mathan Kumar R."/>
            <person name="Kaur G."/>
            <person name="Kumar N."/>
            <person name="Kumar A."/>
            <person name="Singh N.K."/>
            <person name="Kaur N."/>
            <person name="Mayilraj S."/>
        </authorList>
    </citation>
    <scope>NUCLEOTIDE SEQUENCE [LARGE SCALE GENOMIC DNA]</scope>
    <source>
        <strain evidence="6 7">SV-16</strain>
    </source>
</reference>
<dbReference type="RefSeq" id="WP_046580778.1">
    <property type="nucleotide sequence ID" value="NZ_LAYZ01000026.1"/>
</dbReference>
<dbReference type="STRING" id="1432562.WN59_12975"/>
<evidence type="ECO:0000259" key="5">
    <source>
        <dbReference type="PROSITE" id="PS50977"/>
    </source>
</evidence>
<keyword evidence="2 4" id="KW-0238">DNA-binding</keyword>
<dbReference type="EMBL" id="LAYZ01000026">
    <property type="protein sequence ID" value="KKK32950.1"/>
    <property type="molecule type" value="Genomic_DNA"/>
</dbReference>
<dbReference type="PRINTS" id="PR00455">
    <property type="entry name" value="HTHTETR"/>
</dbReference>
<dbReference type="PROSITE" id="PS50977">
    <property type="entry name" value="HTH_TETR_2"/>
    <property type="match status" value="1"/>
</dbReference>
<dbReference type="Pfam" id="PF00440">
    <property type="entry name" value="TetR_N"/>
    <property type="match status" value="1"/>
</dbReference>
<accession>A0A0M2SK47</accession>
<evidence type="ECO:0000256" key="4">
    <source>
        <dbReference type="PROSITE-ProRule" id="PRU00335"/>
    </source>
</evidence>
<dbReference type="PANTHER" id="PTHR47506:SF6">
    <property type="entry name" value="HTH-TYPE TRANSCRIPTIONAL REPRESSOR NEMR"/>
    <property type="match status" value="1"/>
</dbReference>
<keyword evidence="3" id="KW-0804">Transcription</keyword>
<dbReference type="PATRIC" id="fig|1432562.3.peg.2604"/>
<dbReference type="Proteomes" id="UP000034287">
    <property type="component" value="Unassembled WGS sequence"/>
</dbReference>
<protein>
    <submittedName>
        <fullName evidence="6">TetR family transcriptional regulator</fullName>
    </submittedName>
</protein>
<dbReference type="OrthoDB" id="9806334at2"/>
<dbReference type="AlphaFoldDB" id="A0A0M2SK47"/>
<gene>
    <name evidence="6" type="ORF">WN59_12975</name>
</gene>
<dbReference type="Pfam" id="PF17937">
    <property type="entry name" value="TetR_C_28"/>
    <property type="match status" value="1"/>
</dbReference>
<dbReference type="GO" id="GO:0003677">
    <property type="term" value="F:DNA binding"/>
    <property type="evidence" value="ECO:0007669"/>
    <property type="project" value="UniProtKB-UniRule"/>
</dbReference>
<feature type="DNA-binding region" description="H-T-H motif" evidence="4">
    <location>
        <begin position="24"/>
        <end position="43"/>
    </location>
</feature>
<evidence type="ECO:0000313" key="7">
    <source>
        <dbReference type="Proteomes" id="UP000034287"/>
    </source>
</evidence>
<evidence type="ECO:0000256" key="3">
    <source>
        <dbReference type="ARBA" id="ARBA00023163"/>
    </source>
</evidence>
<evidence type="ECO:0000256" key="2">
    <source>
        <dbReference type="ARBA" id="ARBA00023125"/>
    </source>
</evidence>
<dbReference type="SUPFAM" id="SSF46689">
    <property type="entry name" value="Homeodomain-like"/>
    <property type="match status" value="1"/>
</dbReference>
<dbReference type="InterPro" id="IPR009057">
    <property type="entry name" value="Homeodomain-like_sf"/>
</dbReference>
<comment type="caution">
    <text evidence="6">The sequence shown here is derived from an EMBL/GenBank/DDBJ whole genome shotgun (WGS) entry which is preliminary data.</text>
</comment>
<evidence type="ECO:0000313" key="6">
    <source>
        <dbReference type="EMBL" id="KKK32950.1"/>
    </source>
</evidence>
<evidence type="ECO:0000256" key="1">
    <source>
        <dbReference type="ARBA" id="ARBA00023015"/>
    </source>
</evidence>
<keyword evidence="1" id="KW-0805">Transcription regulation</keyword>
<dbReference type="PANTHER" id="PTHR47506">
    <property type="entry name" value="TRANSCRIPTIONAL REGULATORY PROTEIN"/>
    <property type="match status" value="1"/>
</dbReference>
<keyword evidence="7" id="KW-1185">Reference proteome</keyword>
<proteinExistence type="predicted"/>